<dbReference type="Pfam" id="PF05045">
    <property type="entry name" value="RgpF"/>
    <property type="match status" value="1"/>
</dbReference>
<keyword evidence="2" id="KW-1185">Reference proteome</keyword>
<reference evidence="1 2" key="1">
    <citation type="submission" date="2018-01" db="EMBL/GenBank/DDBJ databases">
        <title>Genomic Encyclopedia of Type Strains, Phase III (KMG-III): the genomes of soil and plant-associated and newly described type strains.</title>
        <authorList>
            <person name="Whitman W."/>
        </authorList>
    </citation>
    <scope>NUCLEOTIDE SEQUENCE [LARGE SCALE GENOMIC DNA]</scope>
    <source>
        <strain evidence="1 2">1131</strain>
    </source>
</reference>
<organism evidence="1 2">
    <name type="scientific">Bosea psychrotolerans</name>
    <dbReference type="NCBI Taxonomy" id="1871628"/>
    <lineage>
        <taxon>Bacteria</taxon>
        <taxon>Pseudomonadati</taxon>
        <taxon>Pseudomonadota</taxon>
        <taxon>Alphaproteobacteria</taxon>
        <taxon>Hyphomicrobiales</taxon>
        <taxon>Boseaceae</taxon>
        <taxon>Bosea</taxon>
    </lineage>
</organism>
<accession>A0A2S4LY44</accession>
<comment type="caution">
    <text evidence="1">The sequence shown here is derived from an EMBL/GenBank/DDBJ whole genome shotgun (WGS) entry which is preliminary data.</text>
</comment>
<dbReference type="OrthoDB" id="9816424at2"/>
<name>A0A2S4LY44_9HYPH</name>
<protein>
    <submittedName>
        <fullName evidence="1">Rhamnan synthesis protein F</fullName>
    </submittedName>
</protein>
<proteinExistence type="predicted"/>
<evidence type="ECO:0000313" key="1">
    <source>
        <dbReference type="EMBL" id="POR47357.1"/>
    </source>
</evidence>
<dbReference type="Proteomes" id="UP000236919">
    <property type="component" value="Unassembled WGS sequence"/>
</dbReference>
<evidence type="ECO:0000313" key="2">
    <source>
        <dbReference type="Proteomes" id="UP000236919"/>
    </source>
</evidence>
<dbReference type="InterPro" id="IPR007739">
    <property type="entry name" value="RgpF"/>
</dbReference>
<dbReference type="AlphaFoldDB" id="A0A2S4LY44"/>
<gene>
    <name evidence="1" type="ORF">CYD53_11941</name>
</gene>
<sequence>MSALRRYPYALKYPYAFARHVMDKIATVTLGALFVSGPGRRLRAALAGVNPVSQVPDIKVALIAHAYYAELLDEILACRAVLPGTVALHVTLPAERMEITKQYLAGAPDVILHPCENRGRDIAPFLTVLGSGALDGYDAVLKLHTKRSPHLLDGEIRRKLLFDMLCGERNAALRVLADFEDPSTGMVGWRNCFRTSPPYWMKNEARVRELAGRMDAPDDAVRLGFFEGSMFWFRPAAFAALRELKLMPEDFEPEERQLDGTLHHAVERCFTIAAWARGFTVRDLRGRVLG</sequence>
<dbReference type="EMBL" id="PQFZ01000019">
    <property type="protein sequence ID" value="POR47357.1"/>
    <property type="molecule type" value="Genomic_DNA"/>
</dbReference>